<feature type="domain" description="C2H2-type" evidence="8">
    <location>
        <begin position="739"/>
        <end position="761"/>
    </location>
</feature>
<dbReference type="EMBL" id="JANEYG010000502">
    <property type="protein sequence ID" value="KAJ8909563.1"/>
    <property type="molecule type" value="Genomic_DNA"/>
</dbReference>
<dbReference type="PROSITE" id="PS00018">
    <property type="entry name" value="EF_HAND_1"/>
    <property type="match status" value="1"/>
</dbReference>
<keyword evidence="6" id="KW-0539">Nucleus</keyword>
<dbReference type="GO" id="GO:0003700">
    <property type="term" value="F:DNA-binding transcription factor activity"/>
    <property type="evidence" value="ECO:0007669"/>
    <property type="project" value="TreeGrafter"/>
</dbReference>
<evidence type="ECO:0000256" key="5">
    <source>
        <dbReference type="ARBA" id="ARBA00022833"/>
    </source>
</evidence>
<sequence>MPRNCSKVPASCVDTKELELEHDNTENNVNDDGQITLSQSLTRDENVCECYPLMEDSIKVEEQEILLDEGVIRVKEEQMEVLERLDSFELTNHVAVLEENELGAYYNYEIHCKSEIDSEFVECAVKEDPDGVIFFRSSSINSEPSTSSTHILIEQHDSPSLLLDDKFVSNNCKSNREDLKNQLKVHNTDSTKVKWYRCNSCDHQTKRKYSLKAHMLVHKDPSQLTWYECNSCSYKAKQKSWLKIHMLAHKDPSQLKWFECNSCDYKTKHKYSLKRHMFIHKDPSEVTWYECDLCSFKTKRKWSLKVHTFVHKNNSDITWYKCDLCDYKSLRKDRLERHVVVHTDAPKISRWFKCDLCDYKSAWNSSLKYHMLSHKNSSEIKWYQCDLCDYKAKRRYVLRNHVESVHKKIRNAKRLKEYKCDVCDYKTTGKSAIRNHMVIHKDPSDIDWYNCDSCDYKAKWKSCLRSHVLTHKDRSTLRLFKCDLCDYKAKWKSYLKVHVLIHKDDSEIKWNKCDVCDFKTKWKPNLKAHNKSFHHKITPTVEDFIIPFVNTEEGNRIDLKQIYLNEKGSQELIDALRDRNLCRLCMNVVDDDVVYLDGSYSDMMYVKEMIKRCIPEVNINNTRNAVVCKVCISCLKNYRDFMDGCLQTEKKIEHYCRENDIDQNGRITLAEVLEYNNRGICEVENINSDCSSLKLSVKREVPGNPAHNVDFHNKIVEADGGSDSVCGLSSAHPSDLKWYNCDSCNYKSSKKGRLKKHMLIHKDLLEVNLFKCEPEPSMYWELKEEEIL</sequence>
<accession>A0AAV8V630</accession>
<dbReference type="AlphaFoldDB" id="A0AAV8V630"/>
<dbReference type="PROSITE" id="PS50222">
    <property type="entry name" value="EF_HAND_2"/>
    <property type="match status" value="1"/>
</dbReference>
<dbReference type="InterPro" id="IPR012934">
    <property type="entry name" value="Znf_AD"/>
</dbReference>
<dbReference type="GO" id="GO:0000978">
    <property type="term" value="F:RNA polymerase II cis-regulatory region sequence-specific DNA binding"/>
    <property type="evidence" value="ECO:0007669"/>
    <property type="project" value="TreeGrafter"/>
</dbReference>
<keyword evidence="3" id="KW-0677">Repeat</keyword>
<comment type="caution">
    <text evidence="10">The sequence shown here is derived from an EMBL/GenBank/DDBJ whole genome shotgun (WGS) entry which is preliminary data.</text>
</comment>
<dbReference type="GO" id="GO:0005509">
    <property type="term" value="F:calcium ion binding"/>
    <property type="evidence" value="ECO:0007669"/>
    <property type="project" value="InterPro"/>
</dbReference>
<evidence type="ECO:0000256" key="6">
    <source>
        <dbReference type="ARBA" id="ARBA00023242"/>
    </source>
</evidence>
<dbReference type="PANTHER" id="PTHR24390">
    <property type="entry name" value="ZINC FINGER PROTEIN"/>
    <property type="match status" value="1"/>
</dbReference>
<evidence type="ECO:0000259" key="9">
    <source>
        <dbReference type="PROSITE" id="PS50222"/>
    </source>
</evidence>
<dbReference type="GO" id="GO:0008270">
    <property type="term" value="F:zinc ion binding"/>
    <property type="evidence" value="ECO:0007669"/>
    <property type="project" value="UniProtKB-KW"/>
</dbReference>
<gene>
    <name evidence="10" type="ORF">NQ315_015553</name>
</gene>
<feature type="domain" description="C2H2-type" evidence="8">
    <location>
        <begin position="258"/>
        <end position="285"/>
    </location>
</feature>
<proteinExistence type="predicted"/>
<evidence type="ECO:0000313" key="11">
    <source>
        <dbReference type="Proteomes" id="UP001159042"/>
    </source>
</evidence>
<feature type="domain" description="C2H2-type" evidence="8">
    <location>
        <begin position="352"/>
        <end position="379"/>
    </location>
</feature>
<dbReference type="InterPro" id="IPR013087">
    <property type="entry name" value="Znf_C2H2_type"/>
</dbReference>
<feature type="domain" description="C2H2-type" evidence="8">
    <location>
        <begin position="320"/>
        <end position="347"/>
    </location>
</feature>
<evidence type="ECO:0000259" key="8">
    <source>
        <dbReference type="PROSITE" id="PS50157"/>
    </source>
</evidence>
<feature type="domain" description="C2H2-type" evidence="8">
    <location>
        <begin position="227"/>
        <end position="254"/>
    </location>
</feature>
<dbReference type="FunFam" id="3.30.160.60:FF:002203">
    <property type="entry name" value="Zinc finger protein 142-like Protein"/>
    <property type="match status" value="4"/>
</dbReference>
<dbReference type="Gene3D" id="3.30.160.60">
    <property type="entry name" value="Classic Zinc Finger"/>
    <property type="match status" value="8"/>
</dbReference>
<dbReference type="InterPro" id="IPR002048">
    <property type="entry name" value="EF_hand_dom"/>
</dbReference>
<keyword evidence="4 7" id="KW-0863">Zinc-finger</keyword>
<evidence type="ECO:0000256" key="2">
    <source>
        <dbReference type="ARBA" id="ARBA00022723"/>
    </source>
</evidence>
<feature type="domain" description="EF-hand" evidence="9">
    <location>
        <begin position="647"/>
        <end position="682"/>
    </location>
</feature>
<dbReference type="PANTHER" id="PTHR24390:SF248">
    <property type="entry name" value="ZINC FINGER PROTEIN 569-LIKE"/>
    <property type="match status" value="1"/>
</dbReference>
<dbReference type="InterPro" id="IPR036236">
    <property type="entry name" value="Znf_C2H2_sf"/>
</dbReference>
<feature type="domain" description="C2H2-type" evidence="8">
    <location>
        <begin position="418"/>
        <end position="445"/>
    </location>
</feature>
<evidence type="ECO:0000256" key="7">
    <source>
        <dbReference type="PROSITE-ProRule" id="PRU00042"/>
    </source>
</evidence>
<protein>
    <submittedName>
        <fullName evidence="10">Uncharacterized protein</fullName>
    </submittedName>
</protein>
<evidence type="ECO:0000313" key="10">
    <source>
        <dbReference type="EMBL" id="KAJ8909563.1"/>
    </source>
</evidence>
<name>A0AAV8V630_9CUCU</name>
<dbReference type="GO" id="GO:0006357">
    <property type="term" value="P:regulation of transcription by RNA polymerase II"/>
    <property type="evidence" value="ECO:0007669"/>
    <property type="project" value="TreeGrafter"/>
</dbReference>
<keyword evidence="2" id="KW-0479">Metal-binding</keyword>
<feature type="domain" description="C2H2-type" evidence="8">
    <location>
        <begin position="480"/>
        <end position="507"/>
    </location>
</feature>
<dbReference type="SMART" id="SM00355">
    <property type="entry name" value="ZnF_C2H2"/>
    <property type="match status" value="12"/>
</dbReference>
<evidence type="ECO:0000256" key="1">
    <source>
        <dbReference type="ARBA" id="ARBA00004123"/>
    </source>
</evidence>
<dbReference type="Proteomes" id="UP001159042">
    <property type="component" value="Unassembled WGS sequence"/>
</dbReference>
<evidence type="ECO:0000256" key="4">
    <source>
        <dbReference type="ARBA" id="ARBA00022771"/>
    </source>
</evidence>
<keyword evidence="11" id="KW-1185">Reference proteome</keyword>
<evidence type="ECO:0000256" key="3">
    <source>
        <dbReference type="ARBA" id="ARBA00022737"/>
    </source>
</evidence>
<reference evidence="10 11" key="1">
    <citation type="journal article" date="2023" name="Insect Mol. Biol.">
        <title>Genome sequencing provides insights into the evolution of gene families encoding plant cell wall-degrading enzymes in longhorned beetles.</title>
        <authorList>
            <person name="Shin N.R."/>
            <person name="Okamura Y."/>
            <person name="Kirsch R."/>
            <person name="Pauchet Y."/>
        </authorList>
    </citation>
    <scope>NUCLEOTIDE SEQUENCE [LARGE SCALE GENOMIC DNA]</scope>
    <source>
        <strain evidence="10">EAD_L_NR</strain>
    </source>
</reference>
<keyword evidence="5" id="KW-0862">Zinc</keyword>
<dbReference type="SUPFAM" id="SSF57667">
    <property type="entry name" value="beta-beta-alpha zinc fingers"/>
    <property type="match status" value="5"/>
</dbReference>
<dbReference type="PROSITE" id="PS50157">
    <property type="entry name" value="ZINC_FINGER_C2H2_2"/>
    <property type="match status" value="8"/>
</dbReference>
<dbReference type="SMART" id="SM00868">
    <property type="entry name" value="zf-AD"/>
    <property type="match status" value="1"/>
</dbReference>
<dbReference type="InterPro" id="IPR018247">
    <property type="entry name" value="EF_Hand_1_Ca_BS"/>
</dbReference>
<organism evidence="10 11">
    <name type="scientific">Exocentrus adspersus</name>
    <dbReference type="NCBI Taxonomy" id="1586481"/>
    <lineage>
        <taxon>Eukaryota</taxon>
        <taxon>Metazoa</taxon>
        <taxon>Ecdysozoa</taxon>
        <taxon>Arthropoda</taxon>
        <taxon>Hexapoda</taxon>
        <taxon>Insecta</taxon>
        <taxon>Pterygota</taxon>
        <taxon>Neoptera</taxon>
        <taxon>Endopterygota</taxon>
        <taxon>Coleoptera</taxon>
        <taxon>Polyphaga</taxon>
        <taxon>Cucujiformia</taxon>
        <taxon>Chrysomeloidea</taxon>
        <taxon>Cerambycidae</taxon>
        <taxon>Lamiinae</taxon>
        <taxon>Acanthocinini</taxon>
        <taxon>Exocentrus</taxon>
    </lineage>
</organism>
<comment type="subcellular location">
    <subcellularLocation>
        <location evidence="1">Nucleus</location>
    </subcellularLocation>
</comment>
<dbReference type="GO" id="GO:0005634">
    <property type="term" value="C:nucleus"/>
    <property type="evidence" value="ECO:0007669"/>
    <property type="project" value="UniProtKB-SubCell"/>
</dbReference>
<feature type="domain" description="C2H2-type" evidence="8">
    <location>
        <begin position="196"/>
        <end position="223"/>
    </location>
</feature>